<keyword evidence="5" id="KW-0106">Calcium</keyword>
<dbReference type="NCBIfam" id="TIGR04183">
    <property type="entry name" value="Por_Secre_tail"/>
    <property type="match status" value="1"/>
</dbReference>
<keyword evidence="3" id="KW-0677">Repeat</keyword>
<dbReference type="EC" id="3.1.-.-" evidence="9"/>
<reference evidence="9" key="1">
    <citation type="journal article" date="2013" name="Syst. Appl. Microbiol.">
        <title>New insights into the archaeal diversity of a hypersaline microbial mat obtained by a metagenomic approach.</title>
        <authorList>
            <person name="Lopez-Lopez A."/>
            <person name="Richter M."/>
            <person name="Pena A."/>
            <person name="Tamames J."/>
            <person name="Rossello-Mora R."/>
        </authorList>
    </citation>
    <scope>NUCLEOTIDE SEQUENCE</scope>
</reference>
<dbReference type="InterPro" id="IPR038081">
    <property type="entry name" value="CalX-like_sf"/>
</dbReference>
<dbReference type="AlphaFoldDB" id="M1P2A1"/>
<dbReference type="GO" id="GO:0016787">
    <property type="term" value="F:hydrolase activity"/>
    <property type="evidence" value="ECO:0007669"/>
    <property type="project" value="UniProtKB-KW"/>
</dbReference>
<evidence type="ECO:0000313" key="9">
    <source>
        <dbReference type="EMBL" id="AGF93511.1"/>
    </source>
</evidence>
<dbReference type="PANTHER" id="PTHR33607:SF2">
    <property type="entry name" value="ENDONUCLEASE-1"/>
    <property type="match status" value="1"/>
</dbReference>
<dbReference type="InterPro" id="IPR026444">
    <property type="entry name" value="Secre_tail"/>
</dbReference>
<name>M1P2A1_9ZZZZ</name>
<accession>M1P2A1</accession>
<evidence type="ECO:0000256" key="3">
    <source>
        <dbReference type="ARBA" id="ARBA00022737"/>
    </source>
</evidence>
<evidence type="ECO:0000259" key="8">
    <source>
        <dbReference type="Pfam" id="PF18962"/>
    </source>
</evidence>
<evidence type="ECO:0000256" key="1">
    <source>
        <dbReference type="ARBA" id="ARBA00022722"/>
    </source>
</evidence>
<dbReference type="Gene3D" id="2.60.40.2030">
    <property type="match status" value="1"/>
</dbReference>
<dbReference type="EMBL" id="JX684095">
    <property type="protein sequence ID" value="AGF93511.1"/>
    <property type="molecule type" value="Genomic_DNA"/>
</dbReference>
<dbReference type="InterPro" id="IPR007346">
    <property type="entry name" value="Endonuclease-I"/>
</dbReference>
<evidence type="ECO:0000256" key="5">
    <source>
        <dbReference type="ARBA" id="ARBA00022837"/>
    </source>
</evidence>
<dbReference type="GO" id="GO:0004519">
    <property type="term" value="F:endonuclease activity"/>
    <property type="evidence" value="ECO:0007669"/>
    <property type="project" value="UniProtKB-KW"/>
</dbReference>
<protein>
    <submittedName>
        <fullName evidence="9">Endonuclease I</fullName>
        <ecNumber evidence="9">3.1.-.-</ecNumber>
    </submittedName>
</protein>
<dbReference type="Pfam" id="PF18962">
    <property type="entry name" value="Por_Secre_tail"/>
    <property type="match status" value="1"/>
</dbReference>
<keyword evidence="2" id="KW-0732">Signal</keyword>
<feature type="domain" description="Calx-beta" evidence="7">
    <location>
        <begin position="235"/>
        <end position="339"/>
    </location>
</feature>
<dbReference type="InterPro" id="IPR003644">
    <property type="entry name" value="Calx_beta"/>
</dbReference>
<dbReference type="SUPFAM" id="SSF141072">
    <property type="entry name" value="CalX-like"/>
    <property type="match status" value="1"/>
</dbReference>
<evidence type="ECO:0000256" key="2">
    <source>
        <dbReference type="ARBA" id="ARBA00022729"/>
    </source>
</evidence>
<evidence type="ECO:0000256" key="4">
    <source>
        <dbReference type="ARBA" id="ARBA00022801"/>
    </source>
</evidence>
<evidence type="ECO:0000259" key="7">
    <source>
        <dbReference type="Pfam" id="PF03160"/>
    </source>
</evidence>
<keyword evidence="1" id="KW-0540">Nuclease</keyword>
<keyword evidence="9" id="KW-0255">Endonuclease</keyword>
<sequence length="1015" mass="108411">MDHLRRLLAGCFVLGLLLAGGGPASVQAQQVLPIAEARQQGEGATVTVAGTVTRAFGDFVRIQDESGSVGASGLTIRQTSGEFFNAVQSGDIARDTVLQVTGTLSEFNGLLQINEGDLAEYDTRGVDASPPTPLTVDIPTLRNSGEAYESVLVRVDRLAFSGRQGALAAGTTYRVLSAATEESIDLRVQGADEMAVAGTQPPRGAFDYTGVVGQFDPQSGGGGYQLIPVRPDDFQAAPSVLFTQSFTIGEETTGTATFEVAAVNVPSGTSVSANLSVDAGESSAENGVDVTGLPGTLSFTGSETRTVTVSLADDEQEEGVEDLRLRLSSPDATPAVPAGHALWILDEPAATTTLFPDLTGEELLTRLEQEFGGAETLGYDVARDTLYDTVFNDGGTVRSYYAGLAVDRGTGDASEAVGSGGINTEHTYPQSLGAGSEPARSDMHILVPARGEVNSARSNYPFGEVSDPLADRWFVDDETVQTPPPLDVRDGYSEVDDSPSDRSLRRFEPREVVKGNVARKVFYFRIAYPGDTDGAFLQDQLTDLLRWNSEDPPDAQEVRRNAAVATYQGPLNPFVLDPSLAVRAFAPDGVSVPERFGIDAARSFEGLETAAEYELVALPGDLQRPVAQTLQGAEGRDWKVLWDTGAADDYLIDYENTEQFEFRPGRGFWLISQNDWSVGGLVESVPVENGTAGIDLHDGWNIISNPLDLDVAWNEVEAANGGLQPLWAWEDGTWTRSDTFASAVSGDAFYFLNDQGLDRLSIPYPALSPPKAASAPDSEITARIRLQAVQNGESVARADLVLSPEAAPGTDPRDQVAPPSAFAPVRLVVDGSADRPRREQWLAQDARPASAADGATYRLRLTKTTDEPVRIEASIEGDWPQPLVLVDSTTGREVDLREGSMTLDGEASPRSLTLRVGAGDSSVDNSLPTEVTLQDVYPNPVRSEATFVYDLPESGTVRLEIFDLLGRKVATVANGRRSAGHHEATWSVGDVSSGVYLARFNAAGRSIVRKIVVVQ</sequence>
<gene>
    <name evidence="9" type="ORF">FLSS-29_0003</name>
</gene>
<proteinExistence type="predicted"/>
<dbReference type="Pfam" id="PF04231">
    <property type="entry name" value="Endonuclease_1"/>
    <property type="match status" value="1"/>
</dbReference>
<feature type="region of interest" description="Disordered" evidence="6">
    <location>
        <begin position="416"/>
        <end position="438"/>
    </location>
</feature>
<dbReference type="Pfam" id="PF03160">
    <property type="entry name" value="Calx-beta"/>
    <property type="match status" value="1"/>
</dbReference>
<keyword evidence="4 9" id="KW-0378">Hydrolase</keyword>
<dbReference type="GO" id="GO:0016020">
    <property type="term" value="C:membrane"/>
    <property type="evidence" value="ECO:0007669"/>
    <property type="project" value="InterPro"/>
</dbReference>
<dbReference type="SUPFAM" id="SSF54060">
    <property type="entry name" value="His-Me finger endonucleases"/>
    <property type="match status" value="1"/>
</dbReference>
<dbReference type="PANTHER" id="PTHR33607">
    <property type="entry name" value="ENDONUCLEASE-1"/>
    <property type="match status" value="1"/>
</dbReference>
<organism evidence="9">
    <name type="scientific">uncultured organism</name>
    <dbReference type="NCBI Taxonomy" id="155900"/>
    <lineage>
        <taxon>unclassified sequences</taxon>
        <taxon>environmental samples</taxon>
    </lineage>
</organism>
<feature type="region of interest" description="Disordered" evidence="6">
    <location>
        <begin position="479"/>
        <end position="503"/>
    </location>
</feature>
<dbReference type="GO" id="GO:0007154">
    <property type="term" value="P:cell communication"/>
    <property type="evidence" value="ECO:0007669"/>
    <property type="project" value="InterPro"/>
</dbReference>
<dbReference type="InterPro" id="IPR044925">
    <property type="entry name" value="His-Me_finger_sf"/>
</dbReference>
<dbReference type="Gene3D" id="2.60.40.4070">
    <property type="match status" value="1"/>
</dbReference>
<evidence type="ECO:0000256" key="6">
    <source>
        <dbReference type="SAM" id="MobiDB-lite"/>
    </source>
</evidence>
<feature type="domain" description="Secretion system C-terminal sorting" evidence="8">
    <location>
        <begin position="936"/>
        <end position="1013"/>
    </location>
</feature>